<evidence type="ECO:0000256" key="5">
    <source>
        <dbReference type="SAM" id="MobiDB-lite"/>
    </source>
</evidence>
<comment type="subcellular location">
    <subcellularLocation>
        <location evidence="1">Membrane</location>
        <topology evidence="1">Multi-pass membrane protein</topology>
    </subcellularLocation>
</comment>
<feature type="transmembrane region" description="Helical" evidence="6">
    <location>
        <begin position="195"/>
        <end position="212"/>
    </location>
</feature>
<feature type="transmembrane region" description="Helical" evidence="6">
    <location>
        <begin position="271"/>
        <end position="293"/>
    </location>
</feature>
<keyword evidence="2 6" id="KW-0812">Transmembrane</keyword>
<dbReference type="PANTHER" id="PTHR11814">
    <property type="entry name" value="SULFATE TRANSPORTER"/>
    <property type="match status" value="1"/>
</dbReference>
<evidence type="ECO:0000256" key="3">
    <source>
        <dbReference type="ARBA" id="ARBA00022989"/>
    </source>
</evidence>
<dbReference type="RefSeq" id="WP_048587091.1">
    <property type="nucleotide sequence ID" value="NZ_LFNT01000114.1"/>
</dbReference>
<feature type="compositionally biased region" description="Pro residues" evidence="5">
    <location>
        <begin position="530"/>
        <end position="544"/>
    </location>
</feature>
<organism evidence="8 9">
    <name type="scientific">Streptomyces viridochromogenes</name>
    <dbReference type="NCBI Taxonomy" id="1938"/>
    <lineage>
        <taxon>Bacteria</taxon>
        <taxon>Bacillati</taxon>
        <taxon>Actinomycetota</taxon>
        <taxon>Actinomycetes</taxon>
        <taxon>Kitasatosporales</taxon>
        <taxon>Streptomycetaceae</taxon>
        <taxon>Streptomyces</taxon>
    </lineage>
</organism>
<reference evidence="8 9" key="1">
    <citation type="submission" date="2015-06" db="EMBL/GenBank/DDBJ databases">
        <authorList>
            <person name="Ju K.-S."/>
            <person name="Doroghazi J.R."/>
            <person name="Metcalf W.W."/>
        </authorList>
    </citation>
    <scope>NUCLEOTIDE SEQUENCE [LARGE SCALE GENOMIC DNA]</scope>
    <source>
        <strain evidence="8 9">NRRL 3414</strain>
    </source>
</reference>
<evidence type="ECO:0000256" key="4">
    <source>
        <dbReference type="ARBA" id="ARBA00023136"/>
    </source>
</evidence>
<dbReference type="OrthoDB" id="9771198at2"/>
<evidence type="ECO:0000313" key="8">
    <source>
        <dbReference type="EMBL" id="KMS67192.1"/>
    </source>
</evidence>
<feature type="transmembrane region" description="Helical" evidence="6">
    <location>
        <begin position="352"/>
        <end position="382"/>
    </location>
</feature>
<sequence>MSGAHARGRGAGRTKVSSPKAGGPAKAPVNGTAGGAKPDLANEITASLVVFLVALPLCIGVAVASGVPAELGIISGVIGGLVVGAVRGSTLQVSGPAAGLAALVAETVLEHGVAMLGVIVLFSGILQIVLGVVRLGRMFQAISLAVVQGMLAGIGLPLMFSQAYPVADAKAPGTPIENMAGIPGLFADILTNPQAMIATLLGVATIVLSFVWKKVPGPAKKIPAALVAVGIGIAVAALPGVDVKTLQVGNLLASVQVPGAEQFAGLAEPAILTSILTFTVIASAESLFTAAAVDRMHSGPRTRYNTELIAQGAGNTVAGVLGALPITAVVARSSANVQAGAKTRLSRTLHGLWLLAFALLLPQVLALIPISVLAGVLVHSGWKLFAPEEFPKMWRQDRGEFVVMTVTTLVIVATALLEGVLIGLAAGIVLAALRMSQTVIRQHVEDDTAKVVMAGNATFLRLPQVIEALESAAASGKPRIRLDLTGVTHLDHACRNQVEEFTAQQRGLGLRVELLMPGPANPAPAATRPAPAPAPPSTPPPAPGPDAEWFYLDTRPLPNGADDYAERPPLVG</sequence>
<feature type="transmembrane region" description="Helical" evidence="6">
    <location>
        <begin position="402"/>
        <end position="433"/>
    </location>
</feature>
<accession>A0A0J7YUR9</accession>
<feature type="transmembrane region" description="Helical" evidence="6">
    <location>
        <begin position="142"/>
        <end position="160"/>
    </location>
</feature>
<dbReference type="InterPro" id="IPR036513">
    <property type="entry name" value="STAS_dom_sf"/>
</dbReference>
<evidence type="ECO:0000313" key="9">
    <source>
        <dbReference type="Proteomes" id="UP000037432"/>
    </source>
</evidence>
<dbReference type="Pfam" id="PF00916">
    <property type="entry name" value="Sulfate_transp"/>
    <property type="match status" value="1"/>
</dbReference>
<evidence type="ECO:0000256" key="2">
    <source>
        <dbReference type="ARBA" id="ARBA00022692"/>
    </source>
</evidence>
<dbReference type="GO" id="GO:0055085">
    <property type="term" value="P:transmembrane transport"/>
    <property type="evidence" value="ECO:0007669"/>
    <property type="project" value="InterPro"/>
</dbReference>
<evidence type="ECO:0000256" key="6">
    <source>
        <dbReference type="SAM" id="Phobius"/>
    </source>
</evidence>
<dbReference type="PATRIC" id="fig|1938.3.peg.1095"/>
<dbReference type="SUPFAM" id="SSF52091">
    <property type="entry name" value="SpoIIaa-like"/>
    <property type="match status" value="1"/>
</dbReference>
<feature type="compositionally biased region" description="Basic residues" evidence="5">
    <location>
        <begin position="1"/>
        <end position="12"/>
    </location>
</feature>
<feature type="region of interest" description="Disordered" evidence="5">
    <location>
        <begin position="519"/>
        <end position="572"/>
    </location>
</feature>
<evidence type="ECO:0000256" key="1">
    <source>
        <dbReference type="ARBA" id="ARBA00004141"/>
    </source>
</evidence>
<dbReference type="EMBL" id="LFNT01000114">
    <property type="protein sequence ID" value="KMS67192.1"/>
    <property type="molecule type" value="Genomic_DNA"/>
</dbReference>
<feature type="domain" description="SLC26A/SulP transporter" evidence="7">
    <location>
        <begin position="40"/>
        <end position="407"/>
    </location>
</feature>
<keyword evidence="3 6" id="KW-1133">Transmembrane helix</keyword>
<feature type="transmembrane region" description="Helical" evidence="6">
    <location>
        <begin position="71"/>
        <end position="93"/>
    </location>
</feature>
<keyword evidence="4 6" id="KW-0472">Membrane</keyword>
<protein>
    <submittedName>
        <fullName evidence="8">Transmembrane sulfate transporter</fullName>
    </submittedName>
</protein>
<feature type="region of interest" description="Disordered" evidence="5">
    <location>
        <begin position="1"/>
        <end position="30"/>
    </location>
</feature>
<dbReference type="Proteomes" id="UP000037432">
    <property type="component" value="Unassembled WGS sequence"/>
</dbReference>
<name>A0A0J7YUR9_STRVR</name>
<dbReference type="InterPro" id="IPR011547">
    <property type="entry name" value="SLC26A/SulP_dom"/>
</dbReference>
<proteinExistence type="predicted"/>
<comment type="caution">
    <text evidence="8">The sequence shown here is derived from an EMBL/GenBank/DDBJ whole genome shotgun (WGS) entry which is preliminary data.</text>
</comment>
<feature type="transmembrane region" description="Helical" evidence="6">
    <location>
        <begin position="113"/>
        <end position="135"/>
    </location>
</feature>
<dbReference type="GO" id="GO:0016020">
    <property type="term" value="C:membrane"/>
    <property type="evidence" value="ECO:0007669"/>
    <property type="project" value="UniProtKB-SubCell"/>
</dbReference>
<dbReference type="InterPro" id="IPR001902">
    <property type="entry name" value="SLC26A/SulP_fam"/>
</dbReference>
<gene>
    <name evidence="8" type="ORF">ACM01_43685</name>
</gene>
<evidence type="ECO:0000259" key="7">
    <source>
        <dbReference type="Pfam" id="PF00916"/>
    </source>
</evidence>
<dbReference type="AlphaFoldDB" id="A0A0J7YUR9"/>
<feature type="transmembrane region" description="Helical" evidence="6">
    <location>
        <begin position="44"/>
        <end position="64"/>
    </location>
</feature>